<evidence type="ECO:0000313" key="3">
    <source>
        <dbReference type="Proteomes" id="UP000199032"/>
    </source>
</evidence>
<proteinExistence type="predicted"/>
<name>A0A0S4LQY2_9BACT</name>
<dbReference type="Proteomes" id="UP000199032">
    <property type="component" value="Unassembled WGS sequence"/>
</dbReference>
<accession>A0A0S4LQY2</accession>
<evidence type="ECO:0000259" key="1">
    <source>
        <dbReference type="Pfam" id="PF01814"/>
    </source>
</evidence>
<dbReference type="Gene3D" id="1.20.120.520">
    <property type="entry name" value="nmb1532 protein domain like"/>
    <property type="match status" value="1"/>
</dbReference>
<dbReference type="AlphaFoldDB" id="A0A0S4LQY2"/>
<reference evidence="2 3" key="1">
    <citation type="submission" date="2015-10" db="EMBL/GenBank/DDBJ databases">
        <authorList>
            <person name="Gilbert D.G."/>
        </authorList>
    </citation>
    <scope>NUCLEOTIDE SEQUENCE [LARGE SCALE GENOMIC DNA]</scope>
    <source>
        <strain evidence="2">COMA1</strain>
    </source>
</reference>
<gene>
    <name evidence="2" type="ORF">COMA1_70035</name>
</gene>
<dbReference type="InterPro" id="IPR012312">
    <property type="entry name" value="Hemerythrin-like"/>
</dbReference>
<dbReference type="RefSeq" id="WP_245631157.1">
    <property type="nucleotide sequence ID" value="NZ_CZQA01000013.1"/>
</dbReference>
<organism evidence="2 3">
    <name type="scientific">Candidatus Nitrospira nitrosa</name>
    <dbReference type="NCBI Taxonomy" id="1742972"/>
    <lineage>
        <taxon>Bacteria</taxon>
        <taxon>Pseudomonadati</taxon>
        <taxon>Nitrospirota</taxon>
        <taxon>Nitrospiria</taxon>
        <taxon>Nitrospirales</taxon>
        <taxon>Nitrospiraceae</taxon>
        <taxon>Nitrospira</taxon>
    </lineage>
</organism>
<dbReference type="Pfam" id="PF01814">
    <property type="entry name" value="Hemerythrin"/>
    <property type="match status" value="1"/>
</dbReference>
<evidence type="ECO:0000313" key="2">
    <source>
        <dbReference type="EMBL" id="CUS39117.1"/>
    </source>
</evidence>
<sequence>MSDRHGAGRILTVRHQPTPYSLKKLWNCDLPNRYAPSRPVPMLYEVITDGGGTTWASRVLGAVVEETVSMGPADGERNGSITRILVDDHRRLERLLESAIDRGGRVERKSYDGFRAGLLRHIGIEEKILLPAAQRQRGGEPLPIAAKLRLDHGAIAALLMPTPTFGVLATLRSVLEKHNLLEEGPEGLYHTCDTVLGEEIDQLVIRLRAAPEVTVLPCSDTPAVLGAVRRAVERAGFELPSDFPG</sequence>
<dbReference type="STRING" id="1742972.COMA1_70035"/>
<keyword evidence="3" id="KW-1185">Reference proteome</keyword>
<protein>
    <recommendedName>
        <fullName evidence="1">Hemerythrin-like domain-containing protein</fullName>
    </recommendedName>
</protein>
<dbReference type="EMBL" id="CZQA01000013">
    <property type="protein sequence ID" value="CUS39117.1"/>
    <property type="molecule type" value="Genomic_DNA"/>
</dbReference>
<feature type="domain" description="Hemerythrin-like" evidence="1">
    <location>
        <begin position="81"/>
        <end position="159"/>
    </location>
</feature>